<name>A0ABY5Y6K7_9FLAO</name>
<dbReference type="EMBL" id="CP104205">
    <property type="protein sequence ID" value="UWX54667.1"/>
    <property type="molecule type" value="Genomic_DNA"/>
</dbReference>
<keyword evidence="1" id="KW-1133">Transmembrane helix</keyword>
<evidence type="ECO:0000256" key="1">
    <source>
        <dbReference type="SAM" id="Phobius"/>
    </source>
</evidence>
<keyword evidence="1" id="KW-0472">Membrane</keyword>
<dbReference type="Proteomes" id="UP001059209">
    <property type="component" value="Chromosome"/>
</dbReference>
<dbReference type="RefSeq" id="WP_260572525.1">
    <property type="nucleotide sequence ID" value="NZ_CP104205.1"/>
</dbReference>
<organism evidence="3 4">
    <name type="scientific">Maribacter litopenaei</name>
    <dbReference type="NCBI Taxonomy" id="2976127"/>
    <lineage>
        <taxon>Bacteria</taxon>
        <taxon>Pseudomonadati</taxon>
        <taxon>Bacteroidota</taxon>
        <taxon>Flavobacteriia</taxon>
        <taxon>Flavobacteriales</taxon>
        <taxon>Flavobacteriaceae</taxon>
        <taxon>Maribacter</taxon>
    </lineage>
</organism>
<protein>
    <submittedName>
        <fullName evidence="3">ABC transporter permease</fullName>
    </submittedName>
</protein>
<keyword evidence="1" id="KW-0812">Transmembrane</keyword>
<sequence length="215" mass="24396">MFKNHLKIAWRSIKKDKFFTIIKVGGFAVGIASCLLIGLFIKNEFSYDRHYKNADRIYRVVMQGTMDGEVLKSVHFQRLFAETLEATYPEIKKAGKINTSELFGAGRRAIRAEGTTQNSLEEGFIFADQRAFEILEYDLIEGNPNEVLTNPGSIVIKESKAKKYFPDGNALGSTIYLDDNSEKPYTITGIIKDDKYLKSHLNFDFLLAIEDKNTS</sequence>
<gene>
    <name evidence="3" type="ORF">NYZ99_17730</name>
</gene>
<dbReference type="PANTHER" id="PTHR30572">
    <property type="entry name" value="MEMBRANE COMPONENT OF TRANSPORTER-RELATED"/>
    <property type="match status" value="1"/>
</dbReference>
<feature type="domain" description="MacB-like periplasmic core" evidence="2">
    <location>
        <begin position="22"/>
        <end position="196"/>
    </location>
</feature>
<proteinExistence type="predicted"/>
<dbReference type="PANTHER" id="PTHR30572:SF18">
    <property type="entry name" value="ABC-TYPE MACROLIDE FAMILY EXPORT SYSTEM PERMEASE COMPONENT 2"/>
    <property type="match status" value="1"/>
</dbReference>
<dbReference type="InterPro" id="IPR050250">
    <property type="entry name" value="Macrolide_Exporter_MacB"/>
</dbReference>
<evidence type="ECO:0000313" key="3">
    <source>
        <dbReference type="EMBL" id="UWX54667.1"/>
    </source>
</evidence>
<dbReference type="Pfam" id="PF12704">
    <property type="entry name" value="MacB_PCD"/>
    <property type="match status" value="1"/>
</dbReference>
<accession>A0ABY5Y6K7</accession>
<dbReference type="InterPro" id="IPR025857">
    <property type="entry name" value="MacB_PCD"/>
</dbReference>
<evidence type="ECO:0000259" key="2">
    <source>
        <dbReference type="Pfam" id="PF12704"/>
    </source>
</evidence>
<keyword evidence="4" id="KW-1185">Reference proteome</keyword>
<evidence type="ECO:0000313" key="4">
    <source>
        <dbReference type="Proteomes" id="UP001059209"/>
    </source>
</evidence>
<dbReference type="PROSITE" id="PS51257">
    <property type="entry name" value="PROKAR_LIPOPROTEIN"/>
    <property type="match status" value="1"/>
</dbReference>
<feature type="transmembrane region" description="Helical" evidence="1">
    <location>
        <begin position="21"/>
        <end position="41"/>
    </location>
</feature>
<reference evidence="3" key="1">
    <citation type="submission" date="2022-09" db="EMBL/GenBank/DDBJ databases">
        <title>Maribacter litopenaei sp. nov., isolated from the intestinal tract of the Pacific White Shrimp, Litopenaeus vannamei.</title>
        <authorList>
            <person name="Kim S.Y."/>
            <person name="Hwang C.Y."/>
        </authorList>
    </citation>
    <scope>NUCLEOTIDE SEQUENCE</scope>
    <source>
        <strain evidence="3">HL-LV01</strain>
    </source>
</reference>